<comment type="caution">
    <text evidence="1">The sequence shown here is derived from an EMBL/GenBank/DDBJ whole genome shotgun (WGS) entry which is preliminary data.</text>
</comment>
<evidence type="ECO:0000313" key="1">
    <source>
        <dbReference type="EMBL" id="MDR6782347.1"/>
    </source>
</evidence>
<keyword evidence="2" id="KW-1185">Reference proteome</keyword>
<evidence type="ECO:0000313" key="2">
    <source>
        <dbReference type="Proteomes" id="UP001246858"/>
    </source>
</evidence>
<name>A0ACC6KT82_9SPHI</name>
<gene>
    <name evidence="1" type="ORF">J2X78_000899</name>
</gene>
<protein>
    <submittedName>
        <fullName evidence="1">RNA recognition motif-containing protein</fullName>
    </submittedName>
</protein>
<reference evidence="1" key="1">
    <citation type="submission" date="2023-07" db="EMBL/GenBank/DDBJ databases">
        <title>Sorghum-associated microbial communities from plants grown in Nebraska, USA.</title>
        <authorList>
            <person name="Schachtman D."/>
        </authorList>
    </citation>
    <scope>NUCLEOTIDE SEQUENCE</scope>
    <source>
        <strain evidence="1">2697</strain>
    </source>
</reference>
<accession>A0ACC6KT82</accession>
<proteinExistence type="predicted"/>
<sequence>MSIKLFVANFPLHITEIELLEVFSQHALVSDLTIVKDGSKSRGYGFVILQNQIAADRVIEALNGRSIGDRKLSVRIAENKSTFLKTG</sequence>
<dbReference type="EMBL" id="JAVDTF010000001">
    <property type="protein sequence ID" value="MDR6782347.1"/>
    <property type="molecule type" value="Genomic_DNA"/>
</dbReference>
<organism evidence="1 2">
    <name type="scientific">Pedobacter africanus</name>
    <dbReference type="NCBI Taxonomy" id="151894"/>
    <lineage>
        <taxon>Bacteria</taxon>
        <taxon>Pseudomonadati</taxon>
        <taxon>Bacteroidota</taxon>
        <taxon>Sphingobacteriia</taxon>
        <taxon>Sphingobacteriales</taxon>
        <taxon>Sphingobacteriaceae</taxon>
        <taxon>Pedobacter</taxon>
    </lineage>
</organism>
<dbReference type="Proteomes" id="UP001246858">
    <property type="component" value="Unassembled WGS sequence"/>
</dbReference>